<evidence type="ECO:0000313" key="2">
    <source>
        <dbReference type="Proteomes" id="UP000553343"/>
    </source>
</evidence>
<keyword evidence="2" id="KW-1185">Reference proteome</keyword>
<dbReference type="RefSeq" id="WP_178367230.1">
    <property type="nucleotide sequence ID" value="NZ_JACADJ010000045.1"/>
</dbReference>
<dbReference type="EMBL" id="JACADJ010000045">
    <property type="protein sequence ID" value="NWH05773.1"/>
    <property type="molecule type" value="Genomic_DNA"/>
</dbReference>
<dbReference type="AlphaFoldDB" id="A0A850T239"/>
<evidence type="ECO:0000313" key="1">
    <source>
        <dbReference type="EMBL" id="NWH05773.1"/>
    </source>
</evidence>
<sequence length="349" mass="40298">MTKTSLNREFERWLNDPANKGILDKLINSIHYTMKIKGLFLRGIPPKDTTENEKIFQEELKQECLVFLLEDESMLSTLMGRSGLGLVKKRLYDKLVDLSRREKDIQRDTWRLFRRNILRALGESDRFFKNEQNHRENFFSRTIDARQAAIADDDLKDIAYSPALPLSLTDLNSQKNILKAAEYFWASAAECAGLADISLPVNSFIKWIEAHVALQARVLSGESSDDDDDTPGILETSPTPNAFNDIKKRTLTTWAQTCFNYLEDNEKYLFFYFLCKNLTHDAVSKLMGKKSNMTYQRNKMIDRLQFFLSSLDGLAPDNGQESMDTADLDFFRFQLCADLNTWHAHKEKA</sequence>
<dbReference type="Proteomes" id="UP000553343">
    <property type="component" value="Unassembled WGS sequence"/>
</dbReference>
<comment type="caution">
    <text evidence="1">The sequence shown here is derived from an EMBL/GenBank/DDBJ whole genome shotgun (WGS) entry which is preliminary data.</text>
</comment>
<proteinExistence type="predicted"/>
<reference evidence="1 2" key="1">
    <citation type="submission" date="2020-06" db="EMBL/GenBank/DDBJ databases">
        <title>High-quality draft genome of sulfate reducer Desulfobacter latus type strain AcrS2 isolated from marine sediment.</title>
        <authorList>
            <person name="Hoppe M."/>
            <person name="Larsen C.K."/>
            <person name="Marshall I.P.G."/>
            <person name="Schramm A."/>
            <person name="Marietou A.G."/>
        </authorList>
    </citation>
    <scope>NUCLEOTIDE SEQUENCE [LARGE SCALE GENOMIC DNA]</scope>
    <source>
        <strain evidence="1 2">AcRS2</strain>
    </source>
</reference>
<protein>
    <submittedName>
        <fullName evidence="1">Uncharacterized protein</fullName>
    </submittedName>
</protein>
<gene>
    <name evidence="1" type="ORF">HXW94_12390</name>
</gene>
<organism evidence="1 2">
    <name type="scientific">Desulfobacter latus</name>
    <dbReference type="NCBI Taxonomy" id="2292"/>
    <lineage>
        <taxon>Bacteria</taxon>
        <taxon>Pseudomonadati</taxon>
        <taxon>Thermodesulfobacteriota</taxon>
        <taxon>Desulfobacteria</taxon>
        <taxon>Desulfobacterales</taxon>
        <taxon>Desulfobacteraceae</taxon>
        <taxon>Desulfobacter</taxon>
    </lineage>
</organism>
<accession>A0A850T239</accession>
<name>A0A850T239_9BACT</name>